<reference evidence="8 9" key="1">
    <citation type="submission" date="2015-03" db="EMBL/GenBank/DDBJ databases">
        <title>Comparative genomics of Pseudomonas insights into diversity of traits involved in vanlence and defense.</title>
        <authorList>
            <person name="Qin Y."/>
        </authorList>
    </citation>
    <scope>NUCLEOTIDE SEQUENCE [LARGE SCALE GENOMIC DNA]</scope>
    <source>
        <strain evidence="8 9">C8</strain>
    </source>
</reference>
<dbReference type="SUPFAM" id="SSF64167">
    <property type="entry name" value="SurE-like"/>
    <property type="match status" value="1"/>
</dbReference>
<name>A0A0F4TG45_PSEFL</name>
<proteinExistence type="inferred from homology"/>
<keyword evidence="4" id="KW-0479">Metal-binding</keyword>
<dbReference type="InterPro" id="IPR030048">
    <property type="entry name" value="SurE"/>
</dbReference>
<gene>
    <name evidence="8" type="ORF">VC35_22890</name>
</gene>
<feature type="domain" description="Survival protein SurE-like phosphatase/nucleotidase" evidence="7">
    <location>
        <begin position="25"/>
        <end position="255"/>
    </location>
</feature>
<dbReference type="OrthoDB" id="9780815at2"/>
<sequence length="325" mass="33713">MNKLLTGIIAMASVGLSMQANALNILLTNDDGCRAPGIDAMYRALTTAGHKVTLVGPLNDSSGISAASVVVPGQALAVTELAPGRFCVGPPEGYSPPAGKTSAIGTPVDAVNVGLDVILKDSPPDLVVSGSNFGENVGPLTQMSGTLNAAVRAMFKGIPAVAVSTAIDMDLIIRDQQAGYRKTLGAMDDTARFAVKVIEQASLAGTEARQACARNKHQCDLNVLGLPGASGLNLNYPPLKPDEVKGVSFAPIGNWDRVNFTSQRGADGVVHVNLAPPSTPTEAQQKADAYQLWQGHAVITVIDGNMTAPQAVQDQAKKMLRGIKP</sequence>
<comment type="catalytic activity">
    <reaction evidence="1">
        <text>a ribonucleoside 5'-phosphate + H2O = a ribonucleoside + phosphate</text>
        <dbReference type="Rhea" id="RHEA:12484"/>
        <dbReference type="ChEBI" id="CHEBI:15377"/>
        <dbReference type="ChEBI" id="CHEBI:18254"/>
        <dbReference type="ChEBI" id="CHEBI:43474"/>
        <dbReference type="ChEBI" id="CHEBI:58043"/>
        <dbReference type="EC" id="3.1.3.5"/>
    </reaction>
</comment>
<dbReference type="EMBL" id="LACC01000030">
    <property type="protein sequence ID" value="KJZ42367.1"/>
    <property type="molecule type" value="Genomic_DNA"/>
</dbReference>
<evidence type="ECO:0000256" key="2">
    <source>
        <dbReference type="ARBA" id="ARBA00011062"/>
    </source>
</evidence>
<accession>A0A0F4TG45</accession>
<dbReference type="PATRIC" id="fig|294.132.peg.3882"/>
<dbReference type="PANTHER" id="PTHR30457">
    <property type="entry name" value="5'-NUCLEOTIDASE SURE"/>
    <property type="match status" value="1"/>
</dbReference>
<dbReference type="InterPro" id="IPR036523">
    <property type="entry name" value="SurE-like_sf"/>
</dbReference>
<evidence type="ECO:0000256" key="3">
    <source>
        <dbReference type="ARBA" id="ARBA00012643"/>
    </source>
</evidence>
<evidence type="ECO:0000256" key="1">
    <source>
        <dbReference type="ARBA" id="ARBA00000815"/>
    </source>
</evidence>
<comment type="similarity">
    <text evidence="2">Belongs to the SurE nucleotidase family.</text>
</comment>
<evidence type="ECO:0000256" key="6">
    <source>
        <dbReference type="SAM" id="SignalP"/>
    </source>
</evidence>
<evidence type="ECO:0000313" key="9">
    <source>
        <dbReference type="Proteomes" id="UP000033588"/>
    </source>
</evidence>
<feature type="chain" id="PRO_5002478899" description="5'-nucleotidase" evidence="6">
    <location>
        <begin position="23"/>
        <end position="325"/>
    </location>
</feature>
<dbReference type="InterPro" id="IPR002828">
    <property type="entry name" value="SurE-like_Pase/nucleotidase"/>
</dbReference>
<dbReference type="Gene3D" id="3.40.1210.10">
    <property type="entry name" value="Survival protein SurE-like phosphatase/nucleotidase"/>
    <property type="match status" value="1"/>
</dbReference>
<dbReference type="AlphaFoldDB" id="A0A0F4TG45"/>
<organism evidence="8 9">
    <name type="scientific">Pseudomonas fluorescens</name>
    <dbReference type="NCBI Taxonomy" id="294"/>
    <lineage>
        <taxon>Bacteria</taxon>
        <taxon>Pseudomonadati</taxon>
        <taxon>Pseudomonadota</taxon>
        <taxon>Gammaproteobacteria</taxon>
        <taxon>Pseudomonadales</taxon>
        <taxon>Pseudomonadaceae</taxon>
        <taxon>Pseudomonas</taxon>
    </lineage>
</organism>
<dbReference type="GO" id="GO:0046872">
    <property type="term" value="F:metal ion binding"/>
    <property type="evidence" value="ECO:0007669"/>
    <property type="project" value="UniProtKB-KW"/>
</dbReference>
<dbReference type="PANTHER" id="PTHR30457:SF0">
    <property type="entry name" value="PHOSPHATASE, PUTATIVE (AFU_ORTHOLOGUE AFUA_4G01070)-RELATED"/>
    <property type="match status" value="1"/>
</dbReference>
<evidence type="ECO:0000256" key="4">
    <source>
        <dbReference type="ARBA" id="ARBA00022723"/>
    </source>
</evidence>
<dbReference type="Pfam" id="PF01975">
    <property type="entry name" value="SurE"/>
    <property type="match status" value="1"/>
</dbReference>
<comment type="caution">
    <text evidence="8">The sequence shown here is derived from an EMBL/GenBank/DDBJ whole genome shotgun (WGS) entry which is preliminary data.</text>
</comment>
<dbReference type="GO" id="GO:0008253">
    <property type="term" value="F:5'-nucleotidase activity"/>
    <property type="evidence" value="ECO:0007669"/>
    <property type="project" value="UniProtKB-EC"/>
</dbReference>
<keyword evidence="6" id="KW-0732">Signal</keyword>
<keyword evidence="5" id="KW-0378">Hydrolase</keyword>
<dbReference type="EC" id="3.1.3.5" evidence="3"/>
<dbReference type="RefSeq" id="WP_046042751.1">
    <property type="nucleotide sequence ID" value="NZ_LACC01000030.1"/>
</dbReference>
<evidence type="ECO:0000313" key="8">
    <source>
        <dbReference type="EMBL" id="KJZ42367.1"/>
    </source>
</evidence>
<protein>
    <recommendedName>
        <fullName evidence="3">5'-nucleotidase</fullName>
        <ecNumber evidence="3">3.1.3.5</ecNumber>
    </recommendedName>
</protein>
<evidence type="ECO:0000256" key="5">
    <source>
        <dbReference type="ARBA" id="ARBA00022801"/>
    </source>
</evidence>
<dbReference type="Proteomes" id="UP000033588">
    <property type="component" value="Unassembled WGS sequence"/>
</dbReference>
<evidence type="ECO:0000259" key="7">
    <source>
        <dbReference type="Pfam" id="PF01975"/>
    </source>
</evidence>
<feature type="signal peptide" evidence="6">
    <location>
        <begin position="1"/>
        <end position="22"/>
    </location>
</feature>